<dbReference type="RefSeq" id="WP_075726096.1">
    <property type="nucleotide sequence ID" value="NZ_LTDM01000016.1"/>
</dbReference>
<dbReference type="PRINTS" id="PR00081">
    <property type="entry name" value="GDHRDH"/>
</dbReference>
<dbReference type="InterPro" id="IPR002347">
    <property type="entry name" value="SDR_fam"/>
</dbReference>
<evidence type="ECO:0000256" key="1">
    <source>
        <dbReference type="ARBA" id="ARBA00006484"/>
    </source>
</evidence>
<evidence type="ECO:0000256" key="2">
    <source>
        <dbReference type="ARBA" id="ARBA00023002"/>
    </source>
</evidence>
<dbReference type="FunFam" id="3.40.50.720:FF:000084">
    <property type="entry name" value="Short-chain dehydrogenase reductase"/>
    <property type="match status" value="1"/>
</dbReference>
<dbReference type="PRINTS" id="PR00080">
    <property type="entry name" value="SDRFAMILY"/>
</dbReference>
<proteinExistence type="inferred from homology"/>
<protein>
    <submittedName>
        <fullName evidence="4">3-oxoacyl-[acyl-carrier-protein] reductase FabG</fullName>
        <ecNumber evidence="4">1.1.1.100</ecNumber>
    </submittedName>
</protein>
<feature type="domain" description="Ketoreductase" evidence="3">
    <location>
        <begin position="7"/>
        <end position="177"/>
    </location>
</feature>
<comment type="caution">
    <text evidence="4">The sequence shown here is derived from an EMBL/GenBank/DDBJ whole genome shotgun (WGS) entry which is preliminary data.</text>
</comment>
<dbReference type="InterPro" id="IPR050259">
    <property type="entry name" value="SDR"/>
</dbReference>
<dbReference type="PANTHER" id="PTHR42879:SF2">
    <property type="entry name" value="3-OXOACYL-[ACYL-CARRIER-PROTEIN] REDUCTASE FABG"/>
    <property type="match status" value="1"/>
</dbReference>
<evidence type="ECO:0000313" key="4">
    <source>
        <dbReference type="EMBL" id="OLS02842.1"/>
    </source>
</evidence>
<accession>A0A1U7M694</accession>
<dbReference type="InterPro" id="IPR057326">
    <property type="entry name" value="KR_dom"/>
</dbReference>
<dbReference type="Proteomes" id="UP000186112">
    <property type="component" value="Unassembled WGS sequence"/>
</dbReference>
<dbReference type="SUPFAM" id="SSF51735">
    <property type="entry name" value="NAD(P)-binding Rossmann-fold domains"/>
    <property type="match status" value="1"/>
</dbReference>
<keyword evidence="2 4" id="KW-0560">Oxidoreductase</keyword>
<dbReference type="CDD" id="cd05233">
    <property type="entry name" value="SDR_c"/>
    <property type="match status" value="1"/>
</dbReference>
<dbReference type="SMART" id="SM00822">
    <property type="entry name" value="PKS_KR"/>
    <property type="match status" value="1"/>
</dbReference>
<dbReference type="InterPro" id="IPR036291">
    <property type="entry name" value="NAD(P)-bd_dom_sf"/>
</dbReference>
<name>A0A1U7M694_TISCR</name>
<keyword evidence="5" id="KW-1185">Reference proteome</keyword>
<evidence type="ECO:0000313" key="5">
    <source>
        <dbReference type="Proteomes" id="UP000186112"/>
    </source>
</evidence>
<dbReference type="GO" id="GO:0008206">
    <property type="term" value="P:bile acid metabolic process"/>
    <property type="evidence" value="ECO:0007669"/>
    <property type="project" value="UniProtKB-ARBA"/>
</dbReference>
<evidence type="ECO:0000259" key="3">
    <source>
        <dbReference type="SMART" id="SM00822"/>
    </source>
</evidence>
<dbReference type="AlphaFoldDB" id="A0A1U7M694"/>
<dbReference type="GO" id="GO:0004316">
    <property type="term" value="F:3-oxoacyl-[acyl-carrier-protein] reductase (NADPH) activity"/>
    <property type="evidence" value="ECO:0007669"/>
    <property type="project" value="UniProtKB-EC"/>
</dbReference>
<dbReference type="EMBL" id="LTDM01000016">
    <property type="protein sequence ID" value="OLS02842.1"/>
    <property type="molecule type" value="Genomic_DNA"/>
</dbReference>
<dbReference type="PANTHER" id="PTHR42879">
    <property type="entry name" value="3-OXOACYL-(ACYL-CARRIER-PROTEIN) REDUCTASE"/>
    <property type="match status" value="1"/>
</dbReference>
<dbReference type="Pfam" id="PF13561">
    <property type="entry name" value="adh_short_C2"/>
    <property type="match status" value="1"/>
</dbReference>
<sequence length="253" mass="27495">MKKFEDKVVIVTGGGSGIGFGIATAFAKEGANLVLTGRTEKTLLKAKEELEKEYNVKVLVQVADGGKEEDVKVAISNIVNEFGKIDVLINNAQASKSGKKLEEHSKEDFDLAINSGLYATFFYMREALPYLKKTEGSVINFASGAGISGRDGQSSYAAAKEGIRGLSRVATTEWGEFNINVNVICPLVMTKALENWREEYPELYEKTIGQIPMGRFADGENDIGRLCIFLSSEDGKYITGETISLQGGSSLRP</sequence>
<gene>
    <name evidence="4" type="primary">fabG_1</name>
    <name evidence="4" type="ORF">TICRE_11920</name>
</gene>
<dbReference type="Gene3D" id="3.40.50.720">
    <property type="entry name" value="NAD(P)-binding Rossmann-like Domain"/>
    <property type="match status" value="1"/>
</dbReference>
<reference evidence="4 5" key="1">
    <citation type="submission" date="2016-02" db="EMBL/GenBank/DDBJ databases">
        <title>Genome sequence of Tissierella creatinophila DSM 6911.</title>
        <authorList>
            <person name="Poehlein A."/>
            <person name="Daniel R."/>
        </authorList>
    </citation>
    <scope>NUCLEOTIDE SEQUENCE [LARGE SCALE GENOMIC DNA]</scope>
    <source>
        <strain evidence="4 5">DSM 6911</strain>
    </source>
</reference>
<dbReference type="OrthoDB" id="9803333at2"/>
<comment type="similarity">
    <text evidence="1">Belongs to the short-chain dehydrogenases/reductases (SDR) family.</text>
</comment>
<dbReference type="EC" id="1.1.1.100" evidence="4"/>
<organism evidence="4 5">
    <name type="scientific">Tissierella creatinophila DSM 6911</name>
    <dbReference type="NCBI Taxonomy" id="1123403"/>
    <lineage>
        <taxon>Bacteria</taxon>
        <taxon>Bacillati</taxon>
        <taxon>Bacillota</taxon>
        <taxon>Tissierellia</taxon>
        <taxon>Tissierellales</taxon>
        <taxon>Tissierellaceae</taxon>
        <taxon>Tissierella</taxon>
    </lineage>
</organism>